<feature type="domain" description="Reverse transcriptase Ty1/copia-type" evidence="1">
    <location>
        <begin position="6"/>
        <end position="80"/>
    </location>
</feature>
<evidence type="ECO:0000259" key="1">
    <source>
        <dbReference type="Pfam" id="PF07727"/>
    </source>
</evidence>
<evidence type="ECO:0000313" key="2">
    <source>
        <dbReference type="EMBL" id="MBW0533069.1"/>
    </source>
</evidence>
<comment type="caution">
    <text evidence="2">The sequence shown here is derived from an EMBL/GenBank/DDBJ whole genome shotgun (WGS) entry which is preliminary data.</text>
</comment>
<sequence length="111" mass="12370">MTCLYIHVDDITIFGEDVSSFKKEIAQEFDIKDMRPANLMLGVRIVHGDGFISLDQSHFTDSLLELYGMSNCKLVATPLEPNVHLQPASEEVEKFLCLGAITRVKLAVSIT</sequence>
<organism evidence="2 3">
    <name type="scientific">Austropuccinia psidii MF-1</name>
    <dbReference type="NCBI Taxonomy" id="1389203"/>
    <lineage>
        <taxon>Eukaryota</taxon>
        <taxon>Fungi</taxon>
        <taxon>Dikarya</taxon>
        <taxon>Basidiomycota</taxon>
        <taxon>Pucciniomycotina</taxon>
        <taxon>Pucciniomycetes</taxon>
        <taxon>Pucciniales</taxon>
        <taxon>Sphaerophragmiaceae</taxon>
        <taxon>Austropuccinia</taxon>
    </lineage>
</organism>
<protein>
    <recommendedName>
        <fullName evidence="1">Reverse transcriptase Ty1/copia-type domain-containing protein</fullName>
    </recommendedName>
</protein>
<dbReference type="Proteomes" id="UP000765509">
    <property type="component" value="Unassembled WGS sequence"/>
</dbReference>
<proteinExistence type="predicted"/>
<dbReference type="OrthoDB" id="4356562at2759"/>
<accession>A0A9Q3F5F3</accession>
<evidence type="ECO:0000313" key="3">
    <source>
        <dbReference type="Proteomes" id="UP000765509"/>
    </source>
</evidence>
<gene>
    <name evidence="2" type="ORF">O181_072784</name>
</gene>
<dbReference type="AlphaFoldDB" id="A0A9Q3F5F3"/>
<dbReference type="EMBL" id="AVOT02038243">
    <property type="protein sequence ID" value="MBW0533069.1"/>
    <property type="molecule type" value="Genomic_DNA"/>
</dbReference>
<dbReference type="InterPro" id="IPR013103">
    <property type="entry name" value="RVT_2"/>
</dbReference>
<dbReference type="Pfam" id="PF07727">
    <property type="entry name" value="RVT_2"/>
    <property type="match status" value="1"/>
</dbReference>
<keyword evidence="3" id="KW-1185">Reference proteome</keyword>
<reference evidence="2" key="1">
    <citation type="submission" date="2021-03" db="EMBL/GenBank/DDBJ databases">
        <title>Draft genome sequence of rust myrtle Austropuccinia psidii MF-1, a brazilian biotype.</title>
        <authorList>
            <person name="Quecine M.C."/>
            <person name="Pachon D.M.R."/>
            <person name="Bonatelli M.L."/>
            <person name="Correr F.H."/>
            <person name="Franceschini L.M."/>
            <person name="Leite T.F."/>
            <person name="Margarido G.R.A."/>
            <person name="Almeida C.A."/>
            <person name="Ferrarezi J.A."/>
            <person name="Labate C.A."/>
        </authorList>
    </citation>
    <scope>NUCLEOTIDE SEQUENCE</scope>
    <source>
        <strain evidence="2">MF-1</strain>
    </source>
</reference>
<name>A0A9Q3F5F3_9BASI</name>